<dbReference type="InterPro" id="IPR000648">
    <property type="entry name" value="Oxysterol-bd"/>
</dbReference>
<name>A0A8S4BYV2_9TELE</name>
<dbReference type="CDD" id="cd13287">
    <property type="entry name" value="PH_ORP3_ORP6_ORP7"/>
    <property type="match status" value="1"/>
</dbReference>
<keyword evidence="7 20" id="KW-0813">Transport</keyword>
<dbReference type="Gene3D" id="3.30.70.3490">
    <property type="match status" value="1"/>
</dbReference>
<dbReference type="FunFam" id="2.40.160.120:FF:000001">
    <property type="entry name" value="Oxysterol-binding protein"/>
    <property type="match status" value="1"/>
</dbReference>
<evidence type="ECO:0000313" key="25">
    <source>
        <dbReference type="Proteomes" id="UP000677803"/>
    </source>
</evidence>
<dbReference type="FunFam" id="2.30.29.30:FF:000011">
    <property type="entry name" value="Oxysterol-binding protein"/>
    <property type="match status" value="1"/>
</dbReference>
<feature type="coiled-coil region" evidence="21">
    <location>
        <begin position="857"/>
        <end position="887"/>
    </location>
</feature>
<comment type="function">
    <text evidence="17">Phosphoinositide-binding protein which associates with both cell and endoplasmic reticulum (ER) membranes. Can bind to the ER membrane protein VAPA and recruit VAPA to plasma membrane sites, thus linking these intracellular compartments. The ORP3-VAPA complex stimulates RRAS signaling which in turn attenuates integrin beta-1 (ITGB1) activation at the cell surface. With VAPA, may regulate ER morphology. Has a role in regulation of the actin cytoskeleton, cell polarity and cell adhesion. Binds to phosphoinositides with preference for PI(3,4)P2 and PI(3,4,5)P3. Also binds 25-hydroxycholesterol and cholesterol.</text>
</comment>
<dbReference type="PROSITE" id="PS50003">
    <property type="entry name" value="PH_DOMAIN"/>
    <property type="match status" value="1"/>
</dbReference>
<feature type="region of interest" description="Disordered" evidence="22">
    <location>
        <begin position="31"/>
        <end position="54"/>
    </location>
</feature>
<dbReference type="GO" id="GO:0005789">
    <property type="term" value="C:endoplasmic reticulum membrane"/>
    <property type="evidence" value="ECO:0007669"/>
    <property type="project" value="UniProtKB-SubCell"/>
</dbReference>
<feature type="compositionally biased region" description="Low complexity" evidence="22">
    <location>
        <begin position="38"/>
        <end position="47"/>
    </location>
</feature>
<dbReference type="GO" id="GO:0120015">
    <property type="term" value="F:sterol transfer activity"/>
    <property type="evidence" value="ECO:0007669"/>
    <property type="project" value="UniProtKB-ARBA"/>
</dbReference>
<dbReference type="InterPro" id="IPR037239">
    <property type="entry name" value="OSBP_sf"/>
</dbReference>
<dbReference type="AlphaFoldDB" id="A0A8S4BYV2"/>
<evidence type="ECO:0000256" key="18">
    <source>
        <dbReference type="ARBA" id="ARBA00064163"/>
    </source>
</evidence>
<comment type="caution">
    <text evidence="24">The sequence shown here is derived from an EMBL/GenBank/DDBJ whole genome shotgun (WGS) entry which is preliminary data.</text>
</comment>
<dbReference type="SUPFAM" id="SSF50729">
    <property type="entry name" value="PH domain-like"/>
    <property type="match status" value="1"/>
</dbReference>
<dbReference type="GO" id="GO:0006699">
    <property type="term" value="P:bile acid biosynthetic process"/>
    <property type="evidence" value="ECO:0007669"/>
    <property type="project" value="UniProtKB-ARBA"/>
</dbReference>
<keyword evidence="13" id="KW-0446">Lipid-binding</keyword>
<dbReference type="GO" id="GO:0005886">
    <property type="term" value="C:plasma membrane"/>
    <property type="evidence" value="ECO:0007669"/>
    <property type="project" value="UniProtKB-SubCell"/>
</dbReference>
<keyword evidence="25" id="KW-1185">Reference proteome</keyword>
<keyword evidence="14" id="KW-0472">Membrane</keyword>
<dbReference type="GO" id="GO:0097038">
    <property type="term" value="C:perinuclear endoplasmic reticulum"/>
    <property type="evidence" value="ECO:0007669"/>
    <property type="project" value="TreeGrafter"/>
</dbReference>
<dbReference type="EMBL" id="CAJRST010038888">
    <property type="protein sequence ID" value="CAG6015595.1"/>
    <property type="molecule type" value="Genomic_DNA"/>
</dbReference>
<evidence type="ECO:0000256" key="4">
    <source>
        <dbReference type="ARBA" id="ARBA00004514"/>
    </source>
</evidence>
<dbReference type="Pfam" id="PF15409">
    <property type="entry name" value="PH_8"/>
    <property type="match status" value="1"/>
</dbReference>
<evidence type="ECO:0000256" key="21">
    <source>
        <dbReference type="SAM" id="Coils"/>
    </source>
</evidence>
<dbReference type="GO" id="GO:0031965">
    <property type="term" value="C:nuclear membrane"/>
    <property type="evidence" value="ECO:0007669"/>
    <property type="project" value="UniProtKB-SubCell"/>
</dbReference>
<evidence type="ECO:0000256" key="5">
    <source>
        <dbReference type="ARBA" id="ARBA00004617"/>
    </source>
</evidence>
<comment type="subunit">
    <text evidence="18">Homodimer. Interacts with RRAS. Interacts (phosphorylated form) with VAPA. Interacts with OSBPL6.</text>
</comment>
<evidence type="ECO:0000256" key="7">
    <source>
        <dbReference type="ARBA" id="ARBA00022448"/>
    </source>
</evidence>
<dbReference type="InterPro" id="IPR001849">
    <property type="entry name" value="PH_domain"/>
</dbReference>
<dbReference type="PANTHER" id="PTHR10972:SF15">
    <property type="entry name" value="OXYSTEROL-BINDING PROTEIN-RELATED PROTEIN 3"/>
    <property type="match status" value="1"/>
</dbReference>
<dbReference type="GO" id="GO:0015485">
    <property type="term" value="F:cholesterol binding"/>
    <property type="evidence" value="ECO:0007669"/>
    <property type="project" value="TreeGrafter"/>
</dbReference>
<dbReference type="GO" id="GO:0032433">
    <property type="term" value="C:filopodium tip"/>
    <property type="evidence" value="ECO:0007669"/>
    <property type="project" value="UniProtKB-SubCell"/>
</dbReference>
<evidence type="ECO:0000256" key="8">
    <source>
        <dbReference type="ARBA" id="ARBA00022475"/>
    </source>
</evidence>
<dbReference type="SUPFAM" id="SSF144000">
    <property type="entry name" value="Oxysterol-binding protein-like"/>
    <property type="match status" value="1"/>
</dbReference>
<gene>
    <name evidence="24" type="ORF">MMEN_LOCUS19691</name>
</gene>
<evidence type="ECO:0000313" key="24">
    <source>
        <dbReference type="EMBL" id="CAG6015595.1"/>
    </source>
</evidence>
<evidence type="ECO:0000256" key="13">
    <source>
        <dbReference type="ARBA" id="ARBA00023121"/>
    </source>
</evidence>
<protein>
    <recommendedName>
        <fullName evidence="20">Oxysterol-binding protein</fullName>
    </recommendedName>
</protein>
<dbReference type="Gene3D" id="2.30.29.30">
    <property type="entry name" value="Pleckstrin-homology domain (PH domain)/Phosphotyrosine-binding domain (PTB)"/>
    <property type="match status" value="1"/>
</dbReference>
<dbReference type="InterPro" id="IPR011993">
    <property type="entry name" value="PH-like_dom_sf"/>
</dbReference>
<dbReference type="GO" id="GO:0005829">
    <property type="term" value="C:cytosol"/>
    <property type="evidence" value="ECO:0007669"/>
    <property type="project" value="UniProtKB-SubCell"/>
</dbReference>
<keyword evidence="21" id="KW-0175">Coiled coil</keyword>
<keyword evidence="15" id="KW-0539">Nucleus</keyword>
<evidence type="ECO:0000256" key="22">
    <source>
        <dbReference type="SAM" id="MobiDB-lite"/>
    </source>
</evidence>
<evidence type="ECO:0000256" key="6">
    <source>
        <dbReference type="ARBA" id="ARBA00008842"/>
    </source>
</evidence>
<dbReference type="Pfam" id="PF01237">
    <property type="entry name" value="Oxysterol_BP"/>
    <property type="match status" value="1"/>
</dbReference>
<comment type="subcellular location">
    <subcellularLocation>
        <location evidence="1">Cell membrane</location>
        <topology evidence="1">Peripheral membrane protein</topology>
    </subcellularLocation>
    <subcellularLocation>
        <location evidence="3">Cell projection</location>
        <location evidence="3">Filopodium tip</location>
    </subcellularLocation>
    <subcellularLocation>
        <location evidence="4">Cytoplasm</location>
        <location evidence="4">Cytosol</location>
    </subcellularLocation>
    <subcellularLocation>
        <location evidence="2">Endoplasmic reticulum membrane</location>
        <topology evidence="2">Peripheral membrane protein</topology>
    </subcellularLocation>
    <subcellularLocation>
        <location evidence="5">Nucleus membrane</location>
        <topology evidence="5">Peripheral membrane protein</topology>
    </subcellularLocation>
</comment>
<proteinExistence type="inferred from homology"/>
<dbReference type="InterPro" id="IPR041680">
    <property type="entry name" value="PH_8"/>
</dbReference>
<comment type="similarity">
    <text evidence="6 19">Belongs to the OSBP family.</text>
</comment>
<dbReference type="PROSITE" id="PS01013">
    <property type="entry name" value="OSBP"/>
    <property type="match status" value="1"/>
</dbReference>
<evidence type="ECO:0000256" key="3">
    <source>
        <dbReference type="ARBA" id="ARBA00004495"/>
    </source>
</evidence>
<dbReference type="SMART" id="SM00233">
    <property type="entry name" value="PH"/>
    <property type="match status" value="1"/>
</dbReference>
<evidence type="ECO:0000256" key="9">
    <source>
        <dbReference type="ARBA" id="ARBA00022490"/>
    </source>
</evidence>
<evidence type="ECO:0000256" key="20">
    <source>
        <dbReference type="RuleBase" id="RU003845"/>
    </source>
</evidence>
<evidence type="ECO:0000256" key="15">
    <source>
        <dbReference type="ARBA" id="ARBA00023242"/>
    </source>
</evidence>
<keyword evidence="8" id="KW-1003">Cell membrane</keyword>
<feature type="domain" description="PH" evidence="23">
    <location>
        <begin position="73"/>
        <end position="168"/>
    </location>
</feature>
<evidence type="ECO:0000256" key="1">
    <source>
        <dbReference type="ARBA" id="ARBA00004202"/>
    </source>
</evidence>
<feature type="coiled-coil region" evidence="21">
    <location>
        <begin position="422"/>
        <end position="449"/>
    </location>
</feature>
<dbReference type="InterPro" id="IPR018494">
    <property type="entry name" value="Oxysterol-bd_CS"/>
</dbReference>
<evidence type="ECO:0000256" key="12">
    <source>
        <dbReference type="ARBA" id="ARBA00023055"/>
    </source>
</evidence>
<accession>A0A8S4BYV2</accession>
<evidence type="ECO:0000256" key="11">
    <source>
        <dbReference type="ARBA" id="ARBA00022824"/>
    </source>
</evidence>
<evidence type="ECO:0000256" key="19">
    <source>
        <dbReference type="RuleBase" id="RU003844"/>
    </source>
</evidence>
<evidence type="ECO:0000256" key="2">
    <source>
        <dbReference type="ARBA" id="ARBA00004406"/>
    </source>
</evidence>
<feature type="non-terminal residue" evidence="24">
    <location>
        <position position="929"/>
    </location>
</feature>
<dbReference type="Proteomes" id="UP000677803">
    <property type="component" value="Unassembled WGS sequence"/>
</dbReference>
<dbReference type="PANTHER" id="PTHR10972">
    <property type="entry name" value="OXYSTEROL-BINDING PROTEIN-RELATED"/>
    <property type="match status" value="1"/>
</dbReference>
<keyword evidence="9" id="KW-0963">Cytoplasm</keyword>
<dbReference type="Gene3D" id="2.40.160.120">
    <property type="match status" value="1"/>
</dbReference>
<evidence type="ECO:0000259" key="23">
    <source>
        <dbReference type="PROSITE" id="PS50003"/>
    </source>
</evidence>
<reference evidence="24" key="1">
    <citation type="submission" date="2021-05" db="EMBL/GenBank/DDBJ databases">
        <authorList>
            <person name="Tigano A."/>
        </authorList>
    </citation>
    <scope>NUCLEOTIDE SEQUENCE</scope>
</reference>
<evidence type="ECO:0000256" key="14">
    <source>
        <dbReference type="ARBA" id="ARBA00023136"/>
    </source>
</evidence>
<keyword evidence="12 20" id="KW-0445">Lipid transport</keyword>
<evidence type="ECO:0000256" key="16">
    <source>
        <dbReference type="ARBA" id="ARBA00023273"/>
    </source>
</evidence>
<evidence type="ECO:0000256" key="10">
    <source>
        <dbReference type="ARBA" id="ARBA00022553"/>
    </source>
</evidence>
<dbReference type="FunFam" id="3.30.70.3490:FF:000004">
    <property type="entry name" value="Oxysterol-binding protein"/>
    <property type="match status" value="1"/>
</dbReference>
<organism evidence="24 25">
    <name type="scientific">Menidia menidia</name>
    <name type="common">Atlantic silverside</name>
    <dbReference type="NCBI Taxonomy" id="238744"/>
    <lineage>
        <taxon>Eukaryota</taxon>
        <taxon>Metazoa</taxon>
        <taxon>Chordata</taxon>
        <taxon>Craniata</taxon>
        <taxon>Vertebrata</taxon>
        <taxon>Euteleostomi</taxon>
        <taxon>Actinopterygii</taxon>
        <taxon>Neopterygii</taxon>
        <taxon>Teleostei</taxon>
        <taxon>Neoteleostei</taxon>
        <taxon>Acanthomorphata</taxon>
        <taxon>Ovalentaria</taxon>
        <taxon>Atherinomorphae</taxon>
        <taxon>Atheriniformes</taxon>
        <taxon>Atherinopsidae</taxon>
        <taxon>Menidiinae</taxon>
        <taxon>Menidia</taxon>
    </lineage>
</organism>
<evidence type="ECO:0000256" key="17">
    <source>
        <dbReference type="ARBA" id="ARBA00055107"/>
    </source>
</evidence>
<keyword evidence="16" id="KW-0966">Cell projection</keyword>
<keyword evidence="11" id="KW-0256">Endoplasmic reticulum</keyword>
<sequence length="929" mass="105705">FFSECRYVPCTQAVVYTGQWTNMSSEDRSSAMSQKIPSLSRSNSSSSSKHDSRQDSWEIVEGLRGGFGCVLQPQKQEGYMLKRRKWPMKGWHKRYFFLDKGVLKYGKCSADIEKGKLHGCIDVGLSVMAIKKKAKCIDLDAEENIYHLKIKSQELFDEWVSKLRHHRLFRQNEIALCPNEKSFFYPHYPSPNSPSMAEGASIRRCMSIRRQSTAHAAGAFPLGSSSQAKVAAWLQSSDDMDKCSKGETVELAARFICQCVRPTCWSSTTCYRAWKSFTALTLPHPSKHYSLYLAITMFSYVYQASTYDSPKKEKRLPRKWRNKNYNKDVKTTLQVPSCISSGSVRLHASNPNLSTAALINEKADLESLESAFDVAKLQEDFYRVATNFHTTMKSALSSLTSERERLKQCVDHEVCPPTSPQVVNLKNTLAAALAQNSELRERLSKIHAESHIAEPTLINLSAPVQKQDSMDDSHALVHQVSNESRASIAESLSEFFDAQEVLLSASSSENEASEDDSYISDISDNISMDNFSNEMENDRPNSGSVEEGSVLCQRRSCLPTPSPTNNTISLWNILRNNIGKDLSKVAMPVHLNEPLNTLQRLCEELEYSELLDRAANTLDPFERMMYIATFVVSGYASSYYRTGGKPFNPILGETYECDRPDKGFRFVAEQVSHHPPISACHAESKNFVFWQDVRCKNKFWGKSMEIVPVGSTHVTLPGCGDHYEWNKVTSCIHNILSGQRWIEHYGEISIKNSSSDICHCRITFVKAKYWNSSVNEVEGTITDNKGKVIHKLFGKWHESVFCGDPPSAKCIWRANAMPVGYEQYYGFTKFAIELNELDSSLKLLLPPTDTRLRVDQRLLEEGNMEAAEEEKQRIEQLQRDRRRTLEENNASHQPKFFRKSKDDTWVSNNTYWELRREPGFVHMDFPALW</sequence>
<dbReference type="OrthoDB" id="1854502at2759"/>
<keyword evidence="10" id="KW-0597">Phosphoprotein</keyword>